<reference evidence="8" key="1">
    <citation type="journal article" date="2019" name="MBio">
        <title>Virus Genomes from Deep Sea Sediments Expand the Ocean Megavirome and Support Independent Origins of Viral Gigantism.</title>
        <authorList>
            <person name="Backstrom D."/>
            <person name="Yutin N."/>
            <person name="Jorgensen S.L."/>
            <person name="Dharamshi J."/>
            <person name="Homa F."/>
            <person name="Zaremba-Niedwiedzka K."/>
            <person name="Spang A."/>
            <person name="Wolf Y.I."/>
            <person name="Koonin E.V."/>
            <person name="Ettema T.J."/>
        </authorList>
    </citation>
    <scope>NUCLEOTIDE SEQUENCE</scope>
</reference>
<dbReference type="PRINTS" id="PR00853">
    <property type="entry name" value="XPGRADSUPER"/>
</dbReference>
<accession>A0A481Z2M6</accession>
<evidence type="ECO:0000256" key="2">
    <source>
        <dbReference type="ARBA" id="ARBA00022759"/>
    </source>
</evidence>
<evidence type="ECO:0000256" key="5">
    <source>
        <dbReference type="ARBA" id="ARBA00023204"/>
    </source>
</evidence>
<dbReference type="Gene3D" id="3.40.50.1010">
    <property type="entry name" value="5'-nuclease"/>
    <property type="match status" value="1"/>
</dbReference>
<organism evidence="8">
    <name type="scientific">Pithovirus LCPAC101</name>
    <dbReference type="NCBI Taxonomy" id="2506586"/>
    <lineage>
        <taxon>Viruses</taxon>
        <taxon>Pithoviruses</taxon>
    </lineage>
</organism>
<keyword evidence="5" id="KW-0234">DNA repair</keyword>
<keyword evidence="2 8" id="KW-0378">Hydrolase</keyword>
<name>A0A481Z2M6_9VIRU</name>
<dbReference type="GO" id="GO:0017108">
    <property type="term" value="F:5'-flap endonuclease activity"/>
    <property type="evidence" value="ECO:0007669"/>
    <property type="project" value="TreeGrafter"/>
</dbReference>
<dbReference type="GO" id="GO:0046872">
    <property type="term" value="F:metal ion binding"/>
    <property type="evidence" value="ECO:0007669"/>
    <property type="project" value="UniProtKB-KW"/>
</dbReference>
<evidence type="ECO:0000259" key="6">
    <source>
        <dbReference type="SMART" id="SM00484"/>
    </source>
</evidence>
<dbReference type="EMBL" id="MK500456">
    <property type="protein sequence ID" value="QBK90037.1"/>
    <property type="molecule type" value="Genomic_DNA"/>
</dbReference>
<keyword evidence="3" id="KW-0227">DNA damage</keyword>
<evidence type="ECO:0000256" key="4">
    <source>
        <dbReference type="ARBA" id="ARBA00022842"/>
    </source>
</evidence>
<feature type="domain" description="XPG N-terminal" evidence="7">
    <location>
        <begin position="1"/>
        <end position="114"/>
    </location>
</feature>
<dbReference type="InterPro" id="IPR019974">
    <property type="entry name" value="XPG_CS"/>
</dbReference>
<keyword evidence="2 8" id="KW-0255">Endonuclease</keyword>
<protein>
    <submittedName>
        <fullName evidence="8">Flap endonuclease</fullName>
    </submittedName>
</protein>
<proteinExistence type="predicted"/>
<dbReference type="Gene3D" id="1.10.150.20">
    <property type="entry name" value="5' to 3' exonuclease, C-terminal subdomain"/>
    <property type="match status" value="1"/>
</dbReference>
<keyword evidence="2 8" id="KW-0540">Nuclease</keyword>
<evidence type="ECO:0000313" key="8">
    <source>
        <dbReference type="EMBL" id="QBK90037.1"/>
    </source>
</evidence>
<dbReference type="InterPro" id="IPR029060">
    <property type="entry name" value="PIN-like_dom_sf"/>
</dbReference>
<sequence>MGIDGLNRLLESKVKTFKETLPLDECFGLRMGVDVSILFNAHWYICLGEALQYRGPLEEPDNDRVLSLWIPRMLAFVEKMISHGIIPVLIFDGEPPELKRKFAHIRRKDQKMKDYKKLDALIEETKSMDILSITSAQINDMNKLYQRTYSIKEENKVLIKSICDAFGIPTLKAEGEAEELCSWLCSTGEVDMVYSTDTDNYVHGCPYLITKMERYTNSFTVTCLSNILDGLKMTMEQFVELCCLIKNDYGENIKIVNEDPTKRPYSVGCSRAYTLLKKHVSADNLPDKYQHYIKNKEYGVNLEESKAIFSRDGKNKYLLTSSESHGSLDTLHVDYNKVLNGTHEAVSQYNLTDYIESLQITCKKMKDSTSYFNHTEVKTHKLLPILKRISMEPDFTTDDQNESILDSQLDILDQSRYNF</sequence>
<evidence type="ECO:0000256" key="3">
    <source>
        <dbReference type="ARBA" id="ARBA00022763"/>
    </source>
</evidence>
<dbReference type="SMART" id="SM00484">
    <property type="entry name" value="XPGI"/>
    <property type="match status" value="1"/>
</dbReference>
<dbReference type="PROSITE" id="PS00841">
    <property type="entry name" value="XPG_1"/>
    <property type="match status" value="1"/>
</dbReference>
<dbReference type="Pfam" id="PF00752">
    <property type="entry name" value="XPG_N"/>
    <property type="match status" value="1"/>
</dbReference>
<keyword evidence="1" id="KW-0479">Metal-binding</keyword>
<evidence type="ECO:0000259" key="7">
    <source>
        <dbReference type="SMART" id="SM00485"/>
    </source>
</evidence>
<dbReference type="PANTHER" id="PTHR11081">
    <property type="entry name" value="FLAP ENDONUCLEASE FAMILY MEMBER"/>
    <property type="match status" value="1"/>
</dbReference>
<dbReference type="Pfam" id="PF00867">
    <property type="entry name" value="XPG_I"/>
    <property type="match status" value="1"/>
</dbReference>
<dbReference type="GO" id="GO:0006281">
    <property type="term" value="P:DNA repair"/>
    <property type="evidence" value="ECO:0007669"/>
    <property type="project" value="UniProtKB-KW"/>
</dbReference>
<dbReference type="InterPro" id="IPR006084">
    <property type="entry name" value="XPG/Rad2"/>
</dbReference>
<dbReference type="SMART" id="SM00485">
    <property type="entry name" value="XPGN"/>
    <property type="match status" value="1"/>
</dbReference>
<feature type="domain" description="XPG-I" evidence="6">
    <location>
        <begin position="164"/>
        <end position="233"/>
    </location>
</feature>
<dbReference type="PANTHER" id="PTHR11081:SF9">
    <property type="entry name" value="FLAP ENDONUCLEASE 1"/>
    <property type="match status" value="1"/>
</dbReference>
<keyword evidence="4" id="KW-0460">Magnesium</keyword>
<dbReference type="SUPFAM" id="SSF88723">
    <property type="entry name" value="PIN domain-like"/>
    <property type="match status" value="1"/>
</dbReference>
<gene>
    <name evidence="8" type="ORF">LCPAC101_03220</name>
</gene>
<dbReference type="InterPro" id="IPR006085">
    <property type="entry name" value="XPG_DNA_repair_N"/>
</dbReference>
<dbReference type="InterPro" id="IPR006086">
    <property type="entry name" value="XPG-I_dom"/>
</dbReference>
<evidence type="ECO:0000256" key="1">
    <source>
        <dbReference type="ARBA" id="ARBA00022723"/>
    </source>
</evidence>